<dbReference type="SMART" id="SM00796">
    <property type="entry name" value="AHS1"/>
    <property type="match status" value="1"/>
</dbReference>
<evidence type="ECO:0000256" key="2">
    <source>
        <dbReference type="ARBA" id="ARBA00022801"/>
    </source>
</evidence>
<dbReference type="InterPro" id="IPR010016">
    <property type="entry name" value="PxpB"/>
</dbReference>
<evidence type="ECO:0000313" key="5">
    <source>
        <dbReference type="EMBL" id="SBT09627.1"/>
    </source>
</evidence>
<dbReference type="NCBIfam" id="TIGR00370">
    <property type="entry name" value="5-oxoprolinase subunit PxpB"/>
    <property type="match status" value="1"/>
</dbReference>
<keyword evidence="2" id="KW-0378">Hydrolase</keyword>
<evidence type="ECO:0000313" key="6">
    <source>
        <dbReference type="Proteomes" id="UP000199600"/>
    </source>
</evidence>
<dbReference type="Gene3D" id="3.30.1360.40">
    <property type="match status" value="1"/>
</dbReference>
<dbReference type="PANTHER" id="PTHR34698:SF2">
    <property type="entry name" value="5-OXOPROLINASE SUBUNIT B"/>
    <property type="match status" value="1"/>
</dbReference>
<proteinExistence type="predicted"/>
<dbReference type="InterPro" id="IPR003833">
    <property type="entry name" value="CT_C_D"/>
</dbReference>
<dbReference type="SUPFAM" id="SSF160467">
    <property type="entry name" value="PH0987 N-terminal domain-like"/>
    <property type="match status" value="1"/>
</dbReference>
<dbReference type="GO" id="GO:0005524">
    <property type="term" value="F:ATP binding"/>
    <property type="evidence" value="ECO:0007669"/>
    <property type="project" value="UniProtKB-KW"/>
</dbReference>
<dbReference type="AlphaFoldDB" id="A0A1A8XY96"/>
<dbReference type="SUPFAM" id="SSF50891">
    <property type="entry name" value="Cyclophilin-like"/>
    <property type="match status" value="1"/>
</dbReference>
<dbReference type="RefSeq" id="WP_186411666.1">
    <property type="nucleotide sequence ID" value="NZ_FLQY01000265.1"/>
</dbReference>
<reference evidence="5 6" key="1">
    <citation type="submission" date="2016-06" db="EMBL/GenBank/DDBJ databases">
        <authorList>
            <person name="Kjaerup R.B."/>
            <person name="Dalgaard T.S."/>
            <person name="Juul-Madsen H.R."/>
        </authorList>
    </citation>
    <scope>NUCLEOTIDE SEQUENCE [LARGE SCALE GENOMIC DNA]</scope>
    <source>
        <strain evidence="5">2</strain>
    </source>
</reference>
<evidence type="ECO:0000256" key="3">
    <source>
        <dbReference type="ARBA" id="ARBA00022840"/>
    </source>
</evidence>
<dbReference type="PANTHER" id="PTHR34698">
    <property type="entry name" value="5-OXOPROLINASE SUBUNIT B"/>
    <property type="match status" value="1"/>
</dbReference>
<keyword evidence="3" id="KW-0067">ATP-binding</keyword>
<dbReference type="InterPro" id="IPR029000">
    <property type="entry name" value="Cyclophilin-like_dom_sf"/>
</dbReference>
<dbReference type="GO" id="GO:0016787">
    <property type="term" value="F:hydrolase activity"/>
    <property type="evidence" value="ECO:0007669"/>
    <property type="project" value="UniProtKB-KW"/>
</dbReference>
<accession>A0A1A8XY96</accession>
<evidence type="ECO:0000256" key="1">
    <source>
        <dbReference type="ARBA" id="ARBA00022741"/>
    </source>
</evidence>
<keyword evidence="1" id="KW-0547">Nucleotide-binding</keyword>
<dbReference type="Pfam" id="PF02682">
    <property type="entry name" value="CT_C_D"/>
    <property type="match status" value="1"/>
</dbReference>
<dbReference type="Proteomes" id="UP000199600">
    <property type="component" value="Unassembled WGS sequence"/>
</dbReference>
<keyword evidence="6" id="KW-1185">Reference proteome</keyword>
<evidence type="ECO:0000259" key="4">
    <source>
        <dbReference type="SMART" id="SM00796"/>
    </source>
</evidence>
<sequence>MKPRILDLGDTALTLELGDRVGLALNARVLASRDALGELRGITDVVATYRSLTVHFDPAIVDREEVAAKLTRAAESSFSREASLGTTGAQWRIPVLFGGAHGPDLAAVAHTTERSEDAVVEALCSLKLRVFMIGFLPGFPYLGELPEWLRLPRLSTPRNAVPPHSVAIAGAQAAIYPWSSPGGWHLIGQTPLRMFDLAVPERPALLVAGDTVQFTPVNPDEFARLAAAEKAGQLLRDQFFTS</sequence>
<name>A0A1A8XY96_9RHOO</name>
<gene>
    <name evidence="5" type="ORF">PROAA_3370002</name>
</gene>
<dbReference type="EMBL" id="FLQY01000265">
    <property type="protein sequence ID" value="SBT09627.1"/>
    <property type="molecule type" value="Genomic_DNA"/>
</dbReference>
<feature type="domain" description="Carboxyltransferase" evidence="4">
    <location>
        <begin position="3"/>
        <end position="206"/>
    </location>
</feature>
<dbReference type="Gene3D" id="2.40.100.10">
    <property type="entry name" value="Cyclophilin-like"/>
    <property type="match status" value="1"/>
</dbReference>
<organism evidence="5 6">
    <name type="scientific">Candidatus Propionivibrio aalborgensis</name>
    <dbReference type="NCBI Taxonomy" id="1860101"/>
    <lineage>
        <taxon>Bacteria</taxon>
        <taxon>Pseudomonadati</taxon>
        <taxon>Pseudomonadota</taxon>
        <taxon>Betaproteobacteria</taxon>
        <taxon>Rhodocyclales</taxon>
        <taxon>Rhodocyclaceae</taxon>
        <taxon>Propionivibrio</taxon>
    </lineage>
</organism>
<protein>
    <recommendedName>
        <fullName evidence="4">Carboxyltransferase domain-containing protein</fullName>
    </recommendedName>
</protein>